<evidence type="ECO:0000313" key="2">
    <source>
        <dbReference type="EMBL" id="MCE3215191.1"/>
    </source>
</evidence>
<dbReference type="Proteomes" id="UP000823775">
    <property type="component" value="Unassembled WGS sequence"/>
</dbReference>
<comment type="caution">
    <text evidence="2">The sequence shown here is derived from an EMBL/GenBank/DDBJ whole genome shotgun (WGS) entry which is preliminary data.</text>
</comment>
<protein>
    <submittedName>
        <fullName evidence="2">Uncharacterized protein</fullName>
    </submittedName>
</protein>
<feature type="non-terminal residue" evidence="2">
    <location>
        <position position="126"/>
    </location>
</feature>
<keyword evidence="3" id="KW-1185">Reference proteome</keyword>
<feature type="compositionally biased region" description="Polar residues" evidence="1">
    <location>
        <begin position="9"/>
        <end position="18"/>
    </location>
</feature>
<proteinExistence type="predicted"/>
<evidence type="ECO:0000313" key="3">
    <source>
        <dbReference type="Proteomes" id="UP000823775"/>
    </source>
</evidence>
<accession>A0ABS8WSQ8</accession>
<reference evidence="2 3" key="1">
    <citation type="journal article" date="2021" name="BMC Genomics">
        <title>Datura genome reveals duplications of psychoactive alkaloid biosynthetic genes and high mutation rate following tissue culture.</title>
        <authorList>
            <person name="Rajewski A."/>
            <person name="Carter-House D."/>
            <person name="Stajich J."/>
            <person name="Litt A."/>
        </authorList>
    </citation>
    <scope>NUCLEOTIDE SEQUENCE [LARGE SCALE GENOMIC DNA]</scope>
    <source>
        <strain evidence="2">AR-01</strain>
    </source>
</reference>
<organism evidence="2 3">
    <name type="scientific">Datura stramonium</name>
    <name type="common">Jimsonweed</name>
    <name type="synonym">Common thornapple</name>
    <dbReference type="NCBI Taxonomy" id="4076"/>
    <lineage>
        <taxon>Eukaryota</taxon>
        <taxon>Viridiplantae</taxon>
        <taxon>Streptophyta</taxon>
        <taxon>Embryophyta</taxon>
        <taxon>Tracheophyta</taxon>
        <taxon>Spermatophyta</taxon>
        <taxon>Magnoliopsida</taxon>
        <taxon>eudicotyledons</taxon>
        <taxon>Gunneridae</taxon>
        <taxon>Pentapetalae</taxon>
        <taxon>asterids</taxon>
        <taxon>lamiids</taxon>
        <taxon>Solanales</taxon>
        <taxon>Solanaceae</taxon>
        <taxon>Solanoideae</taxon>
        <taxon>Datureae</taxon>
        <taxon>Datura</taxon>
    </lineage>
</organism>
<dbReference type="EMBL" id="JACEIK010010438">
    <property type="protein sequence ID" value="MCE3215191.1"/>
    <property type="molecule type" value="Genomic_DNA"/>
</dbReference>
<feature type="region of interest" description="Disordered" evidence="1">
    <location>
        <begin position="1"/>
        <end position="57"/>
    </location>
</feature>
<name>A0ABS8WSQ8_DATST</name>
<sequence length="126" mass="13337">MGGPISGGNHFSSAQKNDSCIPGSGVTREVAACRTSDSGSDGRQVDKPSLGPSRSGLFSLRVTELPMDRQMSDGLSPNLHFGKSFGAILFKPDGGDDGPSGLRRSITCPVRHVATQEFQISEYLPR</sequence>
<evidence type="ECO:0000256" key="1">
    <source>
        <dbReference type="SAM" id="MobiDB-lite"/>
    </source>
</evidence>
<gene>
    <name evidence="2" type="ORF">HAX54_001220</name>
</gene>